<dbReference type="Proteomes" id="UP001499984">
    <property type="component" value="Unassembled WGS sequence"/>
</dbReference>
<sequence>MAGPLRYDEQLERLVKSAGRPTSAELRDEIAQHLKPGELPAPESSINEWLAGRLPRPVNKRRHHDFLSALARMARQRHGDRLWVPSVSQWAGMAEEARKARLRKPEETADPAAVPLRPPASWRSWVDDIEGSEAWLFVTAGTEERAAALKEQARDAVGRLAEEYEEARGLLTDDPWHDPHLPGRMVRWTNFLLHQLRSHQQGALAPAEAALLALLPFLHQVHSTQTVAGLSHVDPTHLEELSRGGPERQAYERFLRGHKRLVRQAMRGGELPDRQDGSREIGWWLFHQWAKRQSGDLQALLRAVDGEGTDIGTVLNPRLLLRLLSCAQLTPRRLYGEGPEGALKDKPFPLDFDGRDWQQVRERLVGPLFSIAHALAIEVTDLSSTVVRHVGIPEPLTPGRLFTTVRDASWTVQRDVLGLEAGCDHPAAVAALSEHVRIVDGLLRGARRSRTAEEIGALPVYAHADEVREVDDMGEPRQAGDEVIRFRLDEERIQELLMGENLYRDRSLAIRELYQNALDACRYRRARERERNGRDTYIGEITFTQGYDEDERRYYLECVDNGIGMDETVLADVFSRAGVRFTDLPRFQEEHEQWERHGITVHPNSRFGIGVLSYFMLADEIRVTTRPDGRNEELTVLITGPGHYFKVSRTSSSGHVGTKVRLYLRDGDKAPSCVRELRRLLGLAEFRTVARHGNQEAKWKPGVLRPQEALVGRSDGFVAHGRTVSWPPDGYGADGQVVWCEHGGGILIDGIYAEPRVKRGVLTDPGGLGRLRGAVVNLTGKTRPRDLSVDRTEILDGDVCEPVEELIKAALPALFAADPPLLQVDWLSGVAGRSPRLADVVTDAAAAERFVLDLHGHPTPLATTGFFPPDVHVVHRADSGISEDTAREGETPAGDIVGPPDDVTLLWRLLAHRPNAELSMLTEVVPELSRVESVLAARPSDALLRTTTSGEWNHRHWSDLEYYADELAQPGHALSVATACGMSYSAAVSRMEQLRLPVPRRSDAEVVADRTAVALLDQYLSGDGGTWHEVETPVPPGHLLKAHLVLNIGVDEAVRRMQALGFKISVERMPNETPDEWVVNLLSRYLHGGPSWLDPAEPVTAGHVLHAVTKLGRPFPEVVGQLRAYGYRPDLGSLDQRSAEELLRQGAKWGWDGDDLDRLEVGKPVPPNLVARASLKTDVPLRDVARRIEELGLSTGVLPERAEPKDSVILDECVLRWEDGPEVRLYSLAQAAEKSKLPLTAVAARLRMYGLHPPDTRVPEYAAPGDGNIIRHVFYGLLSEEGIVRDQPVPAIDVIRTAEYQRMSPRAVTDRLACYGLRTPLAEAPTRASRQDTDLVSLGLGSGDALGGWLDWDKPVPVHHLVAAPPRLLMEQDEVIQRLTAFGLQMPAQGLDDLDAIDRSLCLEEFEQGEDSIHLPLSLGHPISDFLRIVRFAGLPLDDLLPRLTRLGVDLPRVTDAVRAALPKVPGLVMAAEETAPRNEPSDPAT</sequence>
<dbReference type="SUPFAM" id="SSF55874">
    <property type="entry name" value="ATPase domain of HSP90 chaperone/DNA topoisomerase II/histidine kinase"/>
    <property type="match status" value="1"/>
</dbReference>
<protein>
    <recommendedName>
        <fullName evidence="5">ATP-binding protein</fullName>
    </recommendedName>
</protein>
<evidence type="ECO:0000259" key="1">
    <source>
        <dbReference type="Pfam" id="PF24401"/>
    </source>
</evidence>
<evidence type="ECO:0000313" key="4">
    <source>
        <dbReference type="Proteomes" id="UP001499984"/>
    </source>
</evidence>
<feature type="domain" description="wHTH-Hsp90 Na associated" evidence="2">
    <location>
        <begin position="1079"/>
        <end position="1127"/>
    </location>
</feature>
<evidence type="ECO:0000313" key="3">
    <source>
        <dbReference type="EMBL" id="GAA4077663.1"/>
    </source>
</evidence>
<dbReference type="InterPro" id="IPR056506">
    <property type="entry name" value="iHD-CE"/>
</dbReference>
<evidence type="ECO:0008006" key="5">
    <source>
        <dbReference type="Google" id="ProtNLM"/>
    </source>
</evidence>
<reference evidence="4" key="1">
    <citation type="journal article" date="2019" name="Int. J. Syst. Evol. Microbiol.">
        <title>The Global Catalogue of Microorganisms (GCM) 10K type strain sequencing project: providing services to taxonomists for standard genome sequencing and annotation.</title>
        <authorList>
            <consortium name="The Broad Institute Genomics Platform"/>
            <consortium name="The Broad Institute Genome Sequencing Center for Infectious Disease"/>
            <person name="Wu L."/>
            <person name="Ma J."/>
        </authorList>
    </citation>
    <scope>NUCLEOTIDE SEQUENCE [LARGE SCALE GENOMIC DNA]</scope>
    <source>
        <strain evidence="4">JCM 16925</strain>
    </source>
</reference>
<name>A0ABP7VZ77_9ACTN</name>
<proteinExistence type="predicted"/>
<dbReference type="Pfam" id="PF24410">
    <property type="entry name" value="wHTH-HSP90_Na-assoc"/>
    <property type="match status" value="4"/>
</dbReference>
<dbReference type="Pfam" id="PF24401">
    <property type="entry name" value="iHD-CE"/>
    <property type="match status" value="1"/>
</dbReference>
<feature type="domain" description="iHD-CE" evidence="1">
    <location>
        <begin position="125"/>
        <end position="469"/>
    </location>
</feature>
<dbReference type="EMBL" id="BAAAZY010000021">
    <property type="protein sequence ID" value="GAA4077663.1"/>
    <property type="molecule type" value="Genomic_DNA"/>
</dbReference>
<gene>
    <name evidence="3" type="ORF">GCM10022233_65880</name>
</gene>
<keyword evidence="4" id="KW-1185">Reference proteome</keyword>
<organism evidence="3 4">
    <name type="scientific">Streptomyces shaanxiensis</name>
    <dbReference type="NCBI Taxonomy" id="653357"/>
    <lineage>
        <taxon>Bacteria</taxon>
        <taxon>Bacillati</taxon>
        <taxon>Actinomycetota</taxon>
        <taxon>Actinomycetes</taxon>
        <taxon>Kitasatosporales</taxon>
        <taxon>Streptomycetaceae</taxon>
        <taxon>Streptomyces</taxon>
    </lineage>
</organism>
<dbReference type="PRINTS" id="PR00775">
    <property type="entry name" value="HEATSHOCK90"/>
</dbReference>
<dbReference type="Gene3D" id="3.30.565.10">
    <property type="entry name" value="Histidine kinase-like ATPase, C-terminal domain"/>
    <property type="match status" value="1"/>
</dbReference>
<feature type="domain" description="wHTH-Hsp90 Na associated" evidence="2">
    <location>
        <begin position="1156"/>
        <end position="1193"/>
    </location>
</feature>
<dbReference type="InterPro" id="IPR020575">
    <property type="entry name" value="Hsp90_N"/>
</dbReference>
<evidence type="ECO:0000259" key="2">
    <source>
        <dbReference type="Pfam" id="PF24410"/>
    </source>
</evidence>
<comment type="caution">
    <text evidence="3">The sequence shown here is derived from an EMBL/GenBank/DDBJ whole genome shotgun (WGS) entry which is preliminary data.</text>
</comment>
<feature type="domain" description="wHTH-Hsp90 Na associated" evidence="2">
    <location>
        <begin position="1330"/>
        <end position="1384"/>
    </location>
</feature>
<dbReference type="InterPro" id="IPR036890">
    <property type="entry name" value="HATPase_C_sf"/>
</dbReference>
<accession>A0ABP7VZ77</accession>
<dbReference type="InterPro" id="IPR056507">
    <property type="entry name" value="wHTH-HSP90_Na-assoc"/>
</dbReference>
<dbReference type="RefSeq" id="WP_345018313.1">
    <property type="nucleotide sequence ID" value="NZ_BAAAZY010000021.1"/>
</dbReference>
<feature type="domain" description="wHTH-Hsp90 Na associated" evidence="2">
    <location>
        <begin position="1008"/>
        <end position="1062"/>
    </location>
</feature>